<comment type="caution">
    <text evidence="6">The sequence shown here is derived from an EMBL/GenBank/DDBJ whole genome shotgun (WGS) entry which is preliminary data.</text>
</comment>
<dbReference type="GO" id="GO:0008115">
    <property type="term" value="F:sarcosine oxidase activity"/>
    <property type="evidence" value="ECO:0007669"/>
    <property type="project" value="TreeGrafter"/>
</dbReference>
<dbReference type="Pfam" id="PF01266">
    <property type="entry name" value="DAO"/>
    <property type="match status" value="1"/>
</dbReference>
<dbReference type="InterPro" id="IPR036188">
    <property type="entry name" value="FAD/NAD-bd_sf"/>
</dbReference>
<dbReference type="EMBL" id="BLAY01000058">
    <property type="protein sequence ID" value="GET39080.1"/>
    <property type="molecule type" value="Genomic_DNA"/>
</dbReference>
<evidence type="ECO:0000259" key="5">
    <source>
        <dbReference type="Pfam" id="PF01266"/>
    </source>
</evidence>
<dbReference type="SUPFAM" id="SSF54373">
    <property type="entry name" value="FAD-linked reductases, C-terminal domain"/>
    <property type="match status" value="1"/>
</dbReference>
<dbReference type="InterPro" id="IPR006076">
    <property type="entry name" value="FAD-dep_OxRdtase"/>
</dbReference>
<comment type="cofactor">
    <cofactor evidence="1">
        <name>FAD</name>
        <dbReference type="ChEBI" id="CHEBI:57692"/>
    </cofactor>
</comment>
<evidence type="ECO:0000256" key="1">
    <source>
        <dbReference type="ARBA" id="ARBA00001974"/>
    </source>
</evidence>
<gene>
    <name evidence="6" type="ORF">MiSe_38410</name>
</gene>
<reference evidence="6" key="1">
    <citation type="submission" date="2019-10" db="EMBL/GenBank/DDBJ databases">
        <title>Draft genome sequece of Microseira wollei NIES-4236.</title>
        <authorList>
            <person name="Yamaguchi H."/>
            <person name="Suzuki S."/>
            <person name="Kawachi M."/>
        </authorList>
    </citation>
    <scope>NUCLEOTIDE SEQUENCE</scope>
    <source>
        <strain evidence="6">NIES-4236</strain>
    </source>
</reference>
<proteinExistence type="predicted"/>
<dbReference type="PANTHER" id="PTHR10961">
    <property type="entry name" value="PEROXISOMAL SARCOSINE OXIDASE"/>
    <property type="match status" value="1"/>
</dbReference>
<sequence>MPQIFDAIIIGAGAMGSAAAYHLSKAGQRVLLLEQFAINHQKGSSYGSSRIIRYIYNHPTYIELAKAAYPGWLALEAEAGETLYTKTGGFFFGLPENKILPEYIKCTQSANIPYEFLSAQELCARYPQFCLSQDMLVYYQQEIGFLAASKCVLAHIHLAKQHGAIVKEDTPVVRVTVNAYDVEITTQTDSYIANKLIITAGSWAQSVLSPLGINLPLVTMRAQYSCFEPDRISAYEVGNFPIFIGFLHEFFGDIIYGFPYNHDVGVKVNFNEGQPVNHVSEVNYTPDQHIVQLLRDFNSQYLPDLDIVPKSSRVCLYTMTPDRHFIIDRHPEYPQIVFAAGFSGHGFKFGNVVGKILCDLTLEDKTEHDISLFSAFRFG</sequence>
<feature type="domain" description="FAD dependent oxidoreductase" evidence="5">
    <location>
        <begin position="6"/>
        <end position="360"/>
    </location>
</feature>
<protein>
    <submittedName>
        <fullName evidence="6">FAD dependent oxidoreductase</fullName>
    </submittedName>
</protein>
<dbReference type="InterPro" id="IPR045170">
    <property type="entry name" value="MTOX"/>
</dbReference>
<organism evidence="6 7">
    <name type="scientific">Microseira wollei NIES-4236</name>
    <dbReference type="NCBI Taxonomy" id="2530354"/>
    <lineage>
        <taxon>Bacteria</taxon>
        <taxon>Bacillati</taxon>
        <taxon>Cyanobacteriota</taxon>
        <taxon>Cyanophyceae</taxon>
        <taxon>Oscillatoriophycideae</taxon>
        <taxon>Aerosakkonematales</taxon>
        <taxon>Aerosakkonemataceae</taxon>
        <taxon>Microseira</taxon>
    </lineage>
</organism>
<dbReference type="Proteomes" id="UP001050975">
    <property type="component" value="Unassembled WGS sequence"/>
</dbReference>
<evidence type="ECO:0000256" key="4">
    <source>
        <dbReference type="ARBA" id="ARBA00023002"/>
    </source>
</evidence>
<keyword evidence="2" id="KW-0285">Flavoprotein</keyword>
<dbReference type="SUPFAM" id="SSF51905">
    <property type="entry name" value="FAD/NAD(P)-binding domain"/>
    <property type="match status" value="1"/>
</dbReference>
<dbReference type="AlphaFoldDB" id="A0AAV3XB72"/>
<accession>A0AAV3XB72</accession>
<evidence type="ECO:0000313" key="7">
    <source>
        <dbReference type="Proteomes" id="UP001050975"/>
    </source>
</evidence>
<evidence type="ECO:0000256" key="2">
    <source>
        <dbReference type="ARBA" id="ARBA00022630"/>
    </source>
</evidence>
<dbReference type="NCBIfam" id="NF008425">
    <property type="entry name" value="PRK11259.1"/>
    <property type="match status" value="1"/>
</dbReference>
<keyword evidence="3" id="KW-0274">FAD</keyword>
<keyword evidence="4" id="KW-0560">Oxidoreductase</keyword>
<name>A0AAV3XB72_9CYAN</name>
<dbReference type="Gene3D" id="3.30.9.10">
    <property type="entry name" value="D-Amino Acid Oxidase, subunit A, domain 2"/>
    <property type="match status" value="1"/>
</dbReference>
<dbReference type="PANTHER" id="PTHR10961:SF7">
    <property type="entry name" value="FAD DEPENDENT OXIDOREDUCTASE DOMAIN-CONTAINING PROTEIN"/>
    <property type="match status" value="1"/>
</dbReference>
<evidence type="ECO:0000256" key="3">
    <source>
        <dbReference type="ARBA" id="ARBA00022827"/>
    </source>
</evidence>
<dbReference type="Gene3D" id="3.50.50.60">
    <property type="entry name" value="FAD/NAD(P)-binding domain"/>
    <property type="match status" value="1"/>
</dbReference>
<dbReference type="RefSeq" id="WP_226584003.1">
    <property type="nucleotide sequence ID" value="NZ_BLAY01000058.1"/>
</dbReference>
<keyword evidence="7" id="KW-1185">Reference proteome</keyword>
<evidence type="ECO:0000313" key="6">
    <source>
        <dbReference type="EMBL" id="GET39080.1"/>
    </source>
</evidence>
<dbReference type="GO" id="GO:0050660">
    <property type="term" value="F:flavin adenine dinucleotide binding"/>
    <property type="evidence" value="ECO:0007669"/>
    <property type="project" value="InterPro"/>
</dbReference>